<keyword evidence="5 13" id="KW-0418">Kinase</keyword>
<keyword evidence="4" id="KW-0547">Nucleotide-binding</keyword>
<keyword evidence="6" id="KW-0067">ATP-binding</keyword>
<evidence type="ECO:0000313" key="14">
    <source>
        <dbReference type="Proteomes" id="UP000051139"/>
    </source>
</evidence>
<accession>A0A0R2LFZ3</accession>
<keyword evidence="8" id="KW-0443">Lipid metabolism</keyword>
<dbReference type="UniPathway" id="UPA00057">
    <property type="reaction ID" value="UER00098"/>
</dbReference>
<evidence type="ECO:0000256" key="2">
    <source>
        <dbReference type="ARBA" id="ARBA00022516"/>
    </source>
</evidence>
<keyword evidence="14" id="KW-1185">Reference proteome</keyword>
<dbReference type="NCBIfam" id="TIGR00549">
    <property type="entry name" value="mevalon_kin"/>
    <property type="match status" value="1"/>
</dbReference>
<keyword evidence="3" id="KW-0808">Transferase</keyword>
<evidence type="ECO:0000256" key="8">
    <source>
        <dbReference type="ARBA" id="ARBA00023098"/>
    </source>
</evidence>
<reference evidence="13 14" key="1">
    <citation type="journal article" date="2015" name="Genome Announc.">
        <title>Expanding the biotechnology potential of lactobacilli through comparative genomics of 213 strains and associated genera.</title>
        <authorList>
            <person name="Sun Z."/>
            <person name="Harris H.M."/>
            <person name="McCann A."/>
            <person name="Guo C."/>
            <person name="Argimon S."/>
            <person name="Zhang W."/>
            <person name="Yang X."/>
            <person name="Jeffery I.B."/>
            <person name="Cooney J.C."/>
            <person name="Kagawa T.F."/>
            <person name="Liu W."/>
            <person name="Song Y."/>
            <person name="Salvetti E."/>
            <person name="Wrobel A."/>
            <person name="Rasinkangas P."/>
            <person name="Parkhill J."/>
            <person name="Rea M.C."/>
            <person name="O'Sullivan O."/>
            <person name="Ritari J."/>
            <person name="Douillard F.P."/>
            <person name="Paul Ross R."/>
            <person name="Yang R."/>
            <person name="Briner A.E."/>
            <person name="Felis G.E."/>
            <person name="de Vos W.M."/>
            <person name="Barrangou R."/>
            <person name="Klaenhammer T.R."/>
            <person name="Caufield P.W."/>
            <person name="Cui Y."/>
            <person name="Zhang H."/>
            <person name="O'Toole P.W."/>
        </authorList>
    </citation>
    <scope>NUCLEOTIDE SEQUENCE [LARGE SCALE GENOMIC DNA]</scope>
    <source>
        <strain evidence="13 14">DSM 22696</strain>
    </source>
</reference>
<dbReference type="Pfam" id="PF08544">
    <property type="entry name" value="GHMP_kinases_C"/>
    <property type="match status" value="1"/>
</dbReference>
<name>A0A0R2LFZ3_9LACO</name>
<proteinExistence type="predicted"/>
<dbReference type="GO" id="GO:0005524">
    <property type="term" value="F:ATP binding"/>
    <property type="evidence" value="ECO:0007669"/>
    <property type="project" value="UniProtKB-KW"/>
</dbReference>
<evidence type="ECO:0000256" key="3">
    <source>
        <dbReference type="ARBA" id="ARBA00022679"/>
    </source>
</evidence>
<sequence>MRVGTGHAHGKIILIGEHSVVHGQPAIAIPLRHLPVTVTLQETTNAQQFVSDVFTGTMAELPGLFDGIRVLVDRLLRRFNEPECPFTLTVVSKIPEERGMGSSAAVATAIVRAFYDFFDTQLDQQTLLATVNIEEMITHGTPSGIDAATVSADQPVWFVKGAPLTHFAMHTHAWLVVGDTGVTGQTGMAVNSVKELLTDPDQPGVGEHLINHLGALTKAAADALQHDQRKQLGLILNQAQSDLATLGVNHPVLQRLIDAANQTGALGAKLTGGGLGGCMFAVANDEQTAKQIATSLKQHGAVATWLEPLTAL</sequence>
<protein>
    <submittedName>
        <fullName evidence="13">Mevalonate kinase</fullName>
    </submittedName>
</protein>
<dbReference type="EMBL" id="BJUD01000001">
    <property type="protein sequence ID" value="GEK27707.1"/>
    <property type="molecule type" value="Genomic_DNA"/>
</dbReference>
<evidence type="ECO:0000313" key="12">
    <source>
        <dbReference type="EMBL" id="GEK27707.1"/>
    </source>
</evidence>
<comment type="pathway">
    <text evidence="9">Isoprenoid biosynthesis; isopentenyl diphosphate biosynthesis via mevalonate pathway; isopentenyl diphosphate from (R)-mevalonate: step 1/3.</text>
</comment>
<feature type="domain" description="GHMP kinase N-terminal" evidence="10">
    <location>
        <begin position="72"/>
        <end position="148"/>
    </location>
</feature>
<dbReference type="PANTHER" id="PTHR43290">
    <property type="entry name" value="MEVALONATE KINASE"/>
    <property type="match status" value="1"/>
</dbReference>
<evidence type="ECO:0000256" key="9">
    <source>
        <dbReference type="ARBA" id="ARBA00029438"/>
    </source>
</evidence>
<dbReference type="InterPro" id="IPR020568">
    <property type="entry name" value="Ribosomal_Su5_D2-typ_SF"/>
</dbReference>
<dbReference type="GO" id="GO:0005829">
    <property type="term" value="C:cytosol"/>
    <property type="evidence" value="ECO:0007669"/>
    <property type="project" value="TreeGrafter"/>
</dbReference>
<feature type="domain" description="GHMP kinase C-terminal" evidence="11">
    <location>
        <begin position="221"/>
        <end position="300"/>
    </location>
</feature>
<evidence type="ECO:0000313" key="13">
    <source>
        <dbReference type="EMBL" id="KRN96948.1"/>
    </source>
</evidence>
<organism evidence="13 14">
    <name type="scientific">Furfurilactobacillus siliginis</name>
    <dbReference type="NCBI Taxonomy" id="348151"/>
    <lineage>
        <taxon>Bacteria</taxon>
        <taxon>Bacillati</taxon>
        <taxon>Bacillota</taxon>
        <taxon>Bacilli</taxon>
        <taxon>Lactobacillales</taxon>
        <taxon>Lactobacillaceae</taxon>
        <taxon>Furfurilactobacillus</taxon>
    </lineage>
</organism>
<dbReference type="EMBL" id="JQCB01000002">
    <property type="protein sequence ID" value="KRN96948.1"/>
    <property type="molecule type" value="Genomic_DNA"/>
</dbReference>
<dbReference type="Proteomes" id="UP000321429">
    <property type="component" value="Unassembled WGS sequence"/>
</dbReference>
<evidence type="ECO:0000259" key="10">
    <source>
        <dbReference type="Pfam" id="PF00288"/>
    </source>
</evidence>
<dbReference type="RefSeq" id="WP_057808846.1">
    <property type="nucleotide sequence ID" value="NZ_BJUD01000001.1"/>
</dbReference>
<evidence type="ECO:0000256" key="6">
    <source>
        <dbReference type="ARBA" id="ARBA00022840"/>
    </source>
</evidence>
<dbReference type="SUPFAM" id="SSF55060">
    <property type="entry name" value="GHMP Kinase, C-terminal domain"/>
    <property type="match status" value="1"/>
</dbReference>
<evidence type="ECO:0000256" key="4">
    <source>
        <dbReference type="ARBA" id="ARBA00022741"/>
    </source>
</evidence>
<dbReference type="InterPro" id="IPR006204">
    <property type="entry name" value="GHMP_kinase_N_dom"/>
</dbReference>
<keyword evidence="2" id="KW-0444">Lipid biosynthesis</keyword>
<dbReference type="Pfam" id="PF00288">
    <property type="entry name" value="GHMP_kinases_N"/>
    <property type="match status" value="1"/>
</dbReference>
<evidence type="ECO:0000313" key="15">
    <source>
        <dbReference type="Proteomes" id="UP000321429"/>
    </source>
</evidence>
<dbReference type="InterPro" id="IPR036554">
    <property type="entry name" value="GHMP_kinase_C_sf"/>
</dbReference>
<keyword evidence="7" id="KW-0460">Magnesium</keyword>
<dbReference type="InterPro" id="IPR006205">
    <property type="entry name" value="Mev_gal_kin"/>
</dbReference>
<dbReference type="PANTHER" id="PTHR43290:SF2">
    <property type="entry name" value="MEVALONATE KINASE"/>
    <property type="match status" value="1"/>
</dbReference>
<dbReference type="PATRIC" id="fig|348151.3.peg.848"/>
<dbReference type="Gene3D" id="3.30.70.890">
    <property type="entry name" value="GHMP kinase, C-terminal domain"/>
    <property type="match status" value="1"/>
</dbReference>
<evidence type="ECO:0000259" key="11">
    <source>
        <dbReference type="Pfam" id="PF08544"/>
    </source>
</evidence>
<keyword evidence="1" id="KW-0963">Cytoplasm</keyword>
<comment type="caution">
    <text evidence="13">The sequence shown here is derived from an EMBL/GenBank/DDBJ whole genome shotgun (WGS) entry which is preliminary data.</text>
</comment>
<dbReference type="Proteomes" id="UP000051139">
    <property type="component" value="Unassembled WGS sequence"/>
</dbReference>
<evidence type="ECO:0000256" key="1">
    <source>
        <dbReference type="ARBA" id="ARBA00022490"/>
    </source>
</evidence>
<dbReference type="OrthoDB" id="9764892at2"/>
<evidence type="ECO:0000256" key="5">
    <source>
        <dbReference type="ARBA" id="ARBA00022777"/>
    </source>
</evidence>
<dbReference type="AlphaFoldDB" id="A0A0R2LFZ3"/>
<reference evidence="12 15" key="2">
    <citation type="submission" date="2019-07" db="EMBL/GenBank/DDBJ databases">
        <title>Whole genome shotgun sequence of Lactobacillus siliginis NBRC 101315.</title>
        <authorList>
            <person name="Hosoyama A."/>
            <person name="Uohara A."/>
            <person name="Ohji S."/>
            <person name="Ichikawa N."/>
        </authorList>
    </citation>
    <scope>NUCLEOTIDE SEQUENCE [LARGE SCALE GENOMIC DNA]</scope>
    <source>
        <strain evidence="12 15">NBRC 101315</strain>
    </source>
</reference>
<gene>
    <name evidence="12" type="primary">yeaG</name>
    <name evidence="13" type="ORF">IV55_GL000823</name>
    <name evidence="12" type="ORF">LSI01_00180</name>
</gene>
<dbReference type="Gene3D" id="3.30.230.10">
    <property type="match status" value="1"/>
</dbReference>
<dbReference type="SUPFAM" id="SSF54211">
    <property type="entry name" value="Ribosomal protein S5 domain 2-like"/>
    <property type="match status" value="1"/>
</dbReference>
<dbReference type="PRINTS" id="PR00959">
    <property type="entry name" value="MEVGALKINASE"/>
</dbReference>
<dbReference type="STRING" id="348151.IV55_GL000823"/>
<dbReference type="InterPro" id="IPR013750">
    <property type="entry name" value="GHMP_kinase_C_dom"/>
</dbReference>
<dbReference type="GO" id="GO:0019287">
    <property type="term" value="P:isopentenyl diphosphate biosynthetic process, mevalonate pathway"/>
    <property type="evidence" value="ECO:0007669"/>
    <property type="project" value="UniProtKB-UniPathway"/>
</dbReference>
<dbReference type="InterPro" id="IPR014721">
    <property type="entry name" value="Ribsml_uS5_D2-typ_fold_subgr"/>
</dbReference>
<dbReference type="GO" id="GO:0004496">
    <property type="term" value="F:mevalonate kinase activity"/>
    <property type="evidence" value="ECO:0007669"/>
    <property type="project" value="InterPro"/>
</dbReference>
<evidence type="ECO:0000256" key="7">
    <source>
        <dbReference type="ARBA" id="ARBA00022842"/>
    </source>
</evidence>